<reference evidence="1 2" key="1">
    <citation type="submission" date="2019-09" db="EMBL/GenBank/DDBJ databases">
        <title>Taxonomy of Antarctic Massilia spp.: description of Massilia rubra sp. nov., Massilia aquatica sp. nov., Massilia mucilaginosa sp. nov., Massilia frigida sp. nov. isolated from streams, lakes and regoliths.</title>
        <authorList>
            <person name="Holochova P."/>
            <person name="Sedlacek I."/>
            <person name="Kralova S."/>
            <person name="Maslanova I."/>
            <person name="Busse H.-J."/>
            <person name="Stankova E."/>
            <person name="Vrbovska V."/>
            <person name="Kovarovic V."/>
            <person name="Bartak M."/>
            <person name="Svec P."/>
            <person name="Pantucek R."/>
        </authorList>
    </citation>
    <scope>NUCLEOTIDE SEQUENCE [LARGE SCALE GENOMIC DNA]</scope>
    <source>
        <strain evidence="1 2">CCM 8692</strain>
    </source>
</reference>
<dbReference type="RefSeq" id="WP_167231649.1">
    <property type="nucleotide sequence ID" value="NZ_VUYU01000034.1"/>
</dbReference>
<comment type="caution">
    <text evidence="1">The sequence shown here is derived from an EMBL/GenBank/DDBJ whole genome shotgun (WGS) entry which is preliminary data.</text>
</comment>
<gene>
    <name evidence="1" type="ORF">F0185_30110</name>
</gene>
<evidence type="ECO:0000313" key="2">
    <source>
        <dbReference type="Proteomes" id="UP000785613"/>
    </source>
</evidence>
<organism evidence="1 2">
    <name type="scientific">Massilia rubra</name>
    <dbReference type="NCBI Taxonomy" id="2607910"/>
    <lineage>
        <taxon>Bacteria</taxon>
        <taxon>Pseudomonadati</taxon>
        <taxon>Pseudomonadota</taxon>
        <taxon>Betaproteobacteria</taxon>
        <taxon>Burkholderiales</taxon>
        <taxon>Oxalobacteraceae</taxon>
        <taxon>Telluria group</taxon>
        <taxon>Massilia</taxon>
    </lineage>
</organism>
<sequence length="141" mass="15197">MESSDAMRQKLIDEVLAAPPEGDFAGNRVAGEAALRAWERLSNHLRPLIGDTALCAMVARARHLTFPDLPANPANRDLRSSAQLLERLASELAAMDAQAAATFNRALLQSFTRLLSGLIGEALTVRLMNTAWAQRSGGKST</sequence>
<dbReference type="Proteomes" id="UP000785613">
    <property type="component" value="Unassembled WGS sequence"/>
</dbReference>
<protein>
    <submittedName>
        <fullName evidence="1">Uncharacterized protein</fullName>
    </submittedName>
</protein>
<evidence type="ECO:0000313" key="1">
    <source>
        <dbReference type="EMBL" id="NHZ37821.1"/>
    </source>
</evidence>
<proteinExistence type="predicted"/>
<keyword evidence="2" id="KW-1185">Reference proteome</keyword>
<dbReference type="EMBL" id="VUYU01000034">
    <property type="protein sequence ID" value="NHZ37821.1"/>
    <property type="molecule type" value="Genomic_DNA"/>
</dbReference>
<accession>A0ABX0M6K4</accession>
<name>A0ABX0M6K4_9BURK</name>